<accession>A0A7V8JM40</accession>
<dbReference type="FunFam" id="3.40.50.720:FF:000121">
    <property type="entry name" value="Prostaglandin reductase 2"/>
    <property type="match status" value="1"/>
</dbReference>
<gene>
    <name evidence="3" type="primary">curA</name>
    <name evidence="3" type="ORF">GAK31_01287</name>
</gene>
<dbReference type="Gene3D" id="3.90.180.10">
    <property type="entry name" value="Medium-chain alcohol dehydrogenases, catalytic domain"/>
    <property type="match status" value="1"/>
</dbReference>
<feature type="domain" description="Enoyl reductase (ER)" evidence="2">
    <location>
        <begin position="18"/>
        <end position="338"/>
    </location>
</feature>
<dbReference type="SUPFAM" id="SSF51735">
    <property type="entry name" value="NAD(P)-binding Rossmann-fold domains"/>
    <property type="match status" value="1"/>
</dbReference>
<name>A0A7V8JM40_STEMA</name>
<organism evidence="3 4">
    <name type="scientific">Stenotrophomonas maltophilia</name>
    <name type="common">Pseudomonas maltophilia</name>
    <name type="synonym">Xanthomonas maltophilia</name>
    <dbReference type="NCBI Taxonomy" id="40324"/>
    <lineage>
        <taxon>Bacteria</taxon>
        <taxon>Pseudomonadati</taxon>
        <taxon>Pseudomonadota</taxon>
        <taxon>Gammaproteobacteria</taxon>
        <taxon>Lysobacterales</taxon>
        <taxon>Lysobacteraceae</taxon>
        <taxon>Stenotrophomonas</taxon>
        <taxon>Stenotrophomonas maltophilia group</taxon>
    </lineage>
</organism>
<reference evidence="4" key="1">
    <citation type="journal article" date="2020" name="MBio">
        <title>Horizontal gene transfer to a defensive symbiont with a reduced genome amongst a multipartite beetle microbiome.</title>
        <authorList>
            <person name="Waterworth S.C."/>
            <person name="Florez L.V."/>
            <person name="Rees E.R."/>
            <person name="Hertweck C."/>
            <person name="Kaltenpoth M."/>
            <person name="Kwan J.C."/>
        </authorList>
    </citation>
    <scope>NUCLEOTIDE SEQUENCE [LARGE SCALE GENOMIC DNA]</scope>
</reference>
<dbReference type="InterPro" id="IPR011032">
    <property type="entry name" value="GroES-like_sf"/>
</dbReference>
<dbReference type="Gene3D" id="3.40.50.720">
    <property type="entry name" value="NAD(P)-binding Rossmann-like Domain"/>
    <property type="match status" value="1"/>
</dbReference>
<protein>
    <submittedName>
        <fullName evidence="3">NADPH-dependent curcumin reductase</fullName>
    </submittedName>
</protein>
<dbReference type="InterPro" id="IPR013149">
    <property type="entry name" value="ADH-like_C"/>
</dbReference>
<comment type="caution">
    <text evidence="3">The sequence shown here is derived from an EMBL/GenBank/DDBJ whole genome shotgun (WGS) entry which is preliminary data.</text>
</comment>
<dbReference type="PANTHER" id="PTHR43205:SF7">
    <property type="entry name" value="PROSTAGLANDIN REDUCTASE 1"/>
    <property type="match status" value="1"/>
</dbReference>
<keyword evidence="1" id="KW-0560">Oxidoreductase</keyword>
<dbReference type="SMART" id="SM00829">
    <property type="entry name" value="PKS_ER"/>
    <property type="match status" value="1"/>
</dbReference>
<evidence type="ECO:0000256" key="1">
    <source>
        <dbReference type="ARBA" id="ARBA00023002"/>
    </source>
</evidence>
<dbReference type="InterPro" id="IPR036291">
    <property type="entry name" value="NAD(P)-bd_dom_sf"/>
</dbReference>
<evidence type="ECO:0000259" key="2">
    <source>
        <dbReference type="SMART" id="SM00829"/>
    </source>
</evidence>
<dbReference type="Pfam" id="PF16884">
    <property type="entry name" value="ADH_N_2"/>
    <property type="match status" value="1"/>
</dbReference>
<proteinExistence type="predicted"/>
<dbReference type="Proteomes" id="UP000487117">
    <property type="component" value="Unassembled WGS sequence"/>
</dbReference>
<dbReference type="EMBL" id="WNDS01000002">
    <property type="protein sequence ID" value="KAF1015809.1"/>
    <property type="molecule type" value="Genomic_DNA"/>
</dbReference>
<dbReference type="CDD" id="cd05288">
    <property type="entry name" value="PGDH"/>
    <property type="match status" value="1"/>
</dbReference>
<dbReference type="InterPro" id="IPR041694">
    <property type="entry name" value="ADH_N_2"/>
</dbReference>
<dbReference type="InterPro" id="IPR045010">
    <property type="entry name" value="MDR_fam"/>
</dbReference>
<dbReference type="PANTHER" id="PTHR43205">
    <property type="entry name" value="PROSTAGLANDIN REDUCTASE"/>
    <property type="match status" value="1"/>
</dbReference>
<evidence type="ECO:0000313" key="4">
    <source>
        <dbReference type="Proteomes" id="UP000487117"/>
    </source>
</evidence>
<dbReference type="SUPFAM" id="SSF50129">
    <property type="entry name" value="GroES-like"/>
    <property type="match status" value="2"/>
</dbReference>
<sequence length="341" mass="36150">MSETTTTTHIVLASRPQGAPTAADFRLEQAALPALADGQVLLRNRYLSLDPYMRGRMDDRPSYAPAVALGEVMVGATVSEVLQSRADGLAAGDLVLASGGWQTHAVADATSISRRLQPQGLSPSLALGVYGMPSFTAYAGLHEIGKVQPGETLVVTTASGPVGATVAQLGKLQGARVAVIAGGEAKRAYLETLGVDVALDHRAADFAEQLRAAAPQGIDVYFENVGGHVLDAVLPLLNDFARIPVCGTIATYNAHGVAQPGLDRLPPLFAQILRQRLTVRGFIITDFSALFPAFEQEMAQWLHDGRIQYREDVVQGLANAPEAFFGLLQGRNFGKLVVALD</sequence>
<dbReference type="InterPro" id="IPR020843">
    <property type="entry name" value="ER"/>
</dbReference>
<dbReference type="GO" id="GO:0016628">
    <property type="term" value="F:oxidoreductase activity, acting on the CH-CH group of donors, NAD or NADP as acceptor"/>
    <property type="evidence" value="ECO:0007669"/>
    <property type="project" value="InterPro"/>
</dbReference>
<evidence type="ECO:0000313" key="3">
    <source>
        <dbReference type="EMBL" id="KAF1015809.1"/>
    </source>
</evidence>
<dbReference type="Pfam" id="PF00107">
    <property type="entry name" value="ADH_zinc_N"/>
    <property type="match status" value="1"/>
</dbReference>
<dbReference type="AlphaFoldDB" id="A0A7V8JM40"/>